<reference evidence="2 3" key="1">
    <citation type="submission" date="2018-09" db="EMBL/GenBank/DDBJ databases">
        <title>Insights into the microbiota of Asian seabass (Lates calcarifer) with tenacibaculosis symptoms and description of sp. nov. Tenacibaculum singaporense.</title>
        <authorList>
            <person name="Miyake S."/>
            <person name="Soh M."/>
            <person name="Azman M.N."/>
            <person name="Ngoh S.Y."/>
            <person name="Orban L."/>
        </authorList>
    </citation>
    <scope>NUCLEOTIDE SEQUENCE [LARGE SCALE GENOMIC DNA]</scope>
    <source>
        <strain evidence="2 3">DSM 106434</strain>
    </source>
</reference>
<dbReference type="PANTHER" id="PTHR33360:SF2">
    <property type="entry name" value="TRANSPOSASE FOR INSERTION SEQUENCE ELEMENT IS200"/>
    <property type="match status" value="1"/>
</dbReference>
<dbReference type="AlphaFoldDB" id="A0A3Q8RNW9"/>
<dbReference type="PANTHER" id="PTHR33360">
    <property type="entry name" value="TRANSPOSASE FOR INSERTION SEQUENCE ELEMENT IS200"/>
    <property type="match status" value="1"/>
</dbReference>
<protein>
    <submittedName>
        <fullName evidence="2">IS200/IS605 family transposase</fullName>
    </submittedName>
</protein>
<keyword evidence="3" id="KW-1185">Reference proteome</keyword>
<dbReference type="GO" id="GO:0004803">
    <property type="term" value="F:transposase activity"/>
    <property type="evidence" value="ECO:0007669"/>
    <property type="project" value="InterPro"/>
</dbReference>
<dbReference type="EMBL" id="CP032548">
    <property type="protein sequence ID" value="AZJ35862.1"/>
    <property type="molecule type" value="Genomic_DNA"/>
</dbReference>
<dbReference type="NCBIfam" id="NF033573">
    <property type="entry name" value="transpos_IS200"/>
    <property type="match status" value="1"/>
</dbReference>
<dbReference type="Gene3D" id="3.30.70.1290">
    <property type="entry name" value="Transposase IS200-like"/>
    <property type="match status" value="1"/>
</dbReference>
<evidence type="ECO:0000259" key="1">
    <source>
        <dbReference type="SMART" id="SM01321"/>
    </source>
</evidence>
<dbReference type="Proteomes" id="UP000274593">
    <property type="component" value="Chromosome"/>
</dbReference>
<proteinExistence type="predicted"/>
<evidence type="ECO:0000313" key="3">
    <source>
        <dbReference type="Proteomes" id="UP000274593"/>
    </source>
</evidence>
<dbReference type="GO" id="GO:0003677">
    <property type="term" value="F:DNA binding"/>
    <property type="evidence" value="ECO:0007669"/>
    <property type="project" value="InterPro"/>
</dbReference>
<dbReference type="InterPro" id="IPR036515">
    <property type="entry name" value="Transposase_17_sf"/>
</dbReference>
<dbReference type="KEGG" id="tsig:D6T69_10145"/>
<dbReference type="InterPro" id="IPR002686">
    <property type="entry name" value="Transposase_17"/>
</dbReference>
<dbReference type="GO" id="GO:0006313">
    <property type="term" value="P:DNA transposition"/>
    <property type="evidence" value="ECO:0007669"/>
    <property type="project" value="InterPro"/>
</dbReference>
<evidence type="ECO:0000313" key="2">
    <source>
        <dbReference type="EMBL" id="AZJ35862.1"/>
    </source>
</evidence>
<organism evidence="2 3">
    <name type="scientific">Tenacibaculum singaporense</name>
    <dbReference type="NCBI Taxonomy" id="2358479"/>
    <lineage>
        <taxon>Bacteria</taxon>
        <taxon>Pseudomonadati</taxon>
        <taxon>Bacteroidota</taxon>
        <taxon>Flavobacteriia</taxon>
        <taxon>Flavobacteriales</taxon>
        <taxon>Flavobacteriaceae</taxon>
        <taxon>Tenacibaculum</taxon>
    </lineage>
</organism>
<dbReference type="SMART" id="SM01321">
    <property type="entry name" value="Y1_Tnp"/>
    <property type="match status" value="1"/>
</dbReference>
<accession>A0A3Q8RNW9</accession>
<gene>
    <name evidence="2" type="primary">tnpA</name>
    <name evidence="2" type="ORF">D6T69_10145</name>
</gene>
<dbReference type="SUPFAM" id="SSF143422">
    <property type="entry name" value="Transposase IS200-like"/>
    <property type="match status" value="1"/>
</dbReference>
<sequence length="121" mass="14092">MSPKVDRILKQSCLSIEDRYEIQFIEIESDKNHVHFLLQSVPTYSPSKIARTIKSITDREIFSQAPGVKRALWGGCFWGSGFYINTVGQYANEEIIANYVKNQGKEEEYKSLYKTKQLRFF</sequence>
<dbReference type="Pfam" id="PF01797">
    <property type="entry name" value="Y1_Tnp"/>
    <property type="match status" value="1"/>
</dbReference>
<feature type="domain" description="Transposase IS200-like" evidence="1">
    <location>
        <begin position="2"/>
        <end position="103"/>
    </location>
</feature>
<name>A0A3Q8RNW9_9FLAO</name>